<protein>
    <submittedName>
        <fullName evidence="2">Prestalk A differentiation protein A-like protein</fullName>
    </submittedName>
</protein>
<reference evidence="3" key="1">
    <citation type="journal article" date="2014" name="Genome Announc.">
        <title>Genome sequence and annotation of Acremonium chrysogenum, producer of the beta-lactam antibiotic cephalosporin C.</title>
        <authorList>
            <person name="Terfehr D."/>
            <person name="Dahlmann T.A."/>
            <person name="Specht T."/>
            <person name="Zadra I."/>
            <person name="Kuernsteiner H."/>
            <person name="Kueck U."/>
        </authorList>
    </citation>
    <scope>NUCLEOTIDE SEQUENCE [LARGE SCALE GENOMIC DNA]</scope>
    <source>
        <strain evidence="3">ATCC 11550 / CBS 779.69 / DSM 880 / IAM 14645 / JCM 23072 / IMI 49137</strain>
    </source>
</reference>
<dbReference type="SUPFAM" id="SSF51735">
    <property type="entry name" value="NAD(P)-binding Rossmann-fold domains"/>
    <property type="match status" value="1"/>
</dbReference>
<gene>
    <name evidence="2" type="ORF">ACRE_066160</name>
</gene>
<name>A0A086SZT3_HAPC1</name>
<dbReference type="Gene3D" id="3.40.50.720">
    <property type="entry name" value="NAD(P)-binding Rossmann-like Domain"/>
    <property type="match status" value="1"/>
</dbReference>
<accession>A0A086SZT3</accession>
<dbReference type="Gene3D" id="3.90.25.10">
    <property type="entry name" value="UDP-galactose 4-epimerase, domain 1"/>
    <property type="match status" value="1"/>
</dbReference>
<dbReference type="EMBL" id="JPKY01000089">
    <property type="protein sequence ID" value="KFH42615.1"/>
    <property type="molecule type" value="Genomic_DNA"/>
</dbReference>
<sequence>MSRNVCITAVDGQTGFLIAELILKTPEFFDKVKSVVGLSLHPQAHRAKELHSLGAKIVPHHPGRVREMADTLKKTGCDTICLIPPAHKDKFDITTELIEATKSANVPNVLVISSAGCDYADAQKQPRLREFIDIESLAMESKGLTSTATGTSPCIIRAGFYAENLLLYAPQAKEQGILPLPIGENHKFAPVALGDVAHVAALVLTGEGPHGFDDRHRGQMMVVTGPKLCAGEELSVAAGKALGTELQFENISANEAKRVLKAQSDIDQAEQEYLLEYYSLVREGKTNYISTTAYHDVTGQHPTQPDAFFKMYEADMRPKKAAKHHK</sequence>
<evidence type="ECO:0000313" key="3">
    <source>
        <dbReference type="Proteomes" id="UP000029964"/>
    </source>
</evidence>
<organism evidence="2 3">
    <name type="scientific">Hapsidospora chrysogenum (strain ATCC 11550 / CBS 779.69 / DSM 880 / IAM 14645 / JCM 23072 / IMI 49137)</name>
    <name type="common">Acremonium chrysogenum</name>
    <dbReference type="NCBI Taxonomy" id="857340"/>
    <lineage>
        <taxon>Eukaryota</taxon>
        <taxon>Fungi</taxon>
        <taxon>Dikarya</taxon>
        <taxon>Ascomycota</taxon>
        <taxon>Pezizomycotina</taxon>
        <taxon>Sordariomycetes</taxon>
        <taxon>Hypocreomycetidae</taxon>
        <taxon>Hypocreales</taxon>
        <taxon>Bionectriaceae</taxon>
        <taxon>Hapsidospora</taxon>
    </lineage>
</organism>
<dbReference type="AlphaFoldDB" id="A0A086SZT3"/>
<dbReference type="PANTHER" id="PTHR42748:SF22">
    <property type="entry name" value="NMRA-LIKE DOMAIN-CONTAINING PROTEIN"/>
    <property type="match status" value="1"/>
</dbReference>
<dbReference type="InterPro" id="IPR051164">
    <property type="entry name" value="NmrA-like_oxidored"/>
</dbReference>
<dbReference type="Proteomes" id="UP000029964">
    <property type="component" value="Unassembled WGS sequence"/>
</dbReference>
<evidence type="ECO:0000313" key="2">
    <source>
        <dbReference type="EMBL" id="KFH42615.1"/>
    </source>
</evidence>
<comment type="caution">
    <text evidence="2">The sequence shown here is derived from an EMBL/GenBank/DDBJ whole genome shotgun (WGS) entry which is preliminary data.</text>
</comment>
<dbReference type="InterPro" id="IPR036291">
    <property type="entry name" value="NAD(P)-bd_dom_sf"/>
</dbReference>
<keyword evidence="1" id="KW-0521">NADP</keyword>
<dbReference type="HOGENOM" id="CLU_073157_0_0_1"/>
<keyword evidence="3" id="KW-1185">Reference proteome</keyword>
<dbReference type="GO" id="GO:0005634">
    <property type="term" value="C:nucleus"/>
    <property type="evidence" value="ECO:0007669"/>
    <property type="project" value="TreeGrafter"/>
</dbReference>
<evidence type="ECO:0000256" key="1">
    <source>
        <dbReference type="ARBA" id="ARBA00022857"/>
    </source>
</evidence>
<dbReference type="STRING" id="857340.A0A086SZT3"/>
<proteinExistence type="predicted"/>
<dbReference type="PANTHER" id="PTHR42748">
    <property type="entry name" value="NITROGEN METABOLITE REPRESSION PROTEIN NMRA FAMILY MEMBER"/>
    <property type="match status" value="1"/>
</dbReference>
<dbReference type="OrthoDB" id="10254221at2759"/>